<evidence type="ECO:0000313" key="2">
    <source>
        <dbReference type="Ensembl" id="ENSSPUP00000005720.1"/>
    </source>
</evidence>
<dbReference type="GO" id="GO:0045505">
    <property type="term" value="F:dynein intermediate chain binding"/>
    <property type="evidence" value="ECO:0007669"/>
    <property type="project" value="InterPro"/>
</dbReference>
<evidence type="ECO:0000256" key="1">
    <source>
        <dbReference type="SAM" id="Coils"/>
    </source>
</evidence>
<name>A0A8D0GGB1_SPHPU</name>
<dbReference type="PANTHER" id="PTHR22878:SF70">
    <property type="entry name" value="DYNEIN HEAVY CHAIN 2, AXONEMAL"/>
    <property type="match status" value="1"/>
</dbReference>
<dbReference type="GO" id="GO:0030286">
    <property type="term" value="C:dynein complex"/>
    <property type="evidence" value="ECO:0007669"/>
    <property type="project" value="InterPro"/>
</dbReference>
<dbReference type="GO" id="GO:0007018">
    <property type="term" value="P:microtubule-based movement"/>
    <property type="evidence" value="ECO:0007669"/>
    <property type="project" value="InterPro"/>
</dbReference>
<keyword evidence="1" id="KW-0175">Coiled coil</keyword>
<proteinExistence type="predicted"/>
<evidence type="ECO:0008006" key="4">
    <source>
        <dbReference type="Google" id="ProtNLM"/>
    </source>
</evidence>
<dbReference type="Ensembl" id="ENSSPUT00000006085.1">
    <property type="protein sequence ID" value="ENSSPUP00000005720.1"/>
    <property type="gene ID" value="ENSSPUG00000004408.1"/>
</dbReference>
<organism evidence="2 3">
    <name type="scientific">Sphenodon punctatus</name>
    <name type="common">Tuatara</name>
    <name type="synonym">Hatteria punctata</name>
    <dbReference type="NCBI Taxonomy" id="8508"/>
    <lineage>
        <taxon>Eukaryota</taxon>
        <taxon>Metazoa</taxon>
        <taxon>Chordata</taxon>
        <taxon>Craniata</taxon>
        <taxon>Vertebrata</taxon>
        <taxon>Euteleostomi</taxon>
        <taxon>Lepidosauria</taxon>
        <taxon>Sphenodontia</taxon>
        <taxon>Sphenodontidae</taxon>
        <taxon>Sphenodon</taxon>
    </lineage>
</organism>
<dbReference type="PANTHER" id="PTHR22878">
    <property type="entry name" value="DYNEIN HEAVY CHAIN 6, AXONEMAL-LIKE-RELATED"/>
    <property type="match status" value="1"/>
</dbReference>
<keyword evidence="3" id="KW-1185">Reference proteome</keyword>
<dbReference type="GO" id="GO:0051959">
    <property type="term" value="F:dynein light intermediate chain binding"/>
    <property type="evidence" value="ECO:0007669"/>
    <property type="project" value="InterPro"/>
</dbReference>
<reference evidence="2" key="1">
    <citation type="submission" date="2025-08" db="UniProtKB">
        <authorList>
            <consortium name="Ensembl"/>
        </authorList>
    </citation>
    <scope>IDENTIFICATION</scope>
</reference>
<dbReference type="OMA" id="MDNILAR"/>
<sequence>MSLPNRSPEPPNDEAWNIRLPPIVLPTTSAAGASEFQKKLLKYRRFKEQQKMLNEIVTAMEEDSKRDPKSPVPELPSTVTLPMMLLSFQTNYLFMKKCVESNPVVPIQQEWLTSMLTLVPQHLMEGKDRELLVEQLLAEVTREFEMSMKRYMGKCCKGLDFSRPWHNSFVQARNQIISNLHILHPTLKVLLDVGYTAFSKLLVVDLSSIRAKGPTDCESLKNDVSITCVKTEEKLLNTWFPKVINLFTRKEALQGVKSDKLDSFYNCVATLMSNQLKELLRRTVEAYVKLFDLEDQRWLPLFKMELTFDDEKMEFYPSFEDLEEAILFIVTQISQTLQNVQAIHSWLAAGATVTTVDTELPDHVIAWAQSTLKRAVKENLKGPREHFENYVDSYGWLVDGTAAERIKQFEAEEHSFDEYADFIDEFLSLAKEIMSLPLLANFPMVRLDCDDLKQGLADKAKSIANMLLERIVADHRDENEMICKEFEMIKEHALKVPETTEEMMEMIEYVEKAKTTGIQQLLVRIKECHRRLNYLLDVFLFAPEDLSLNATVLLWPQKINPIFDENDELIERSKLKGENELLAKREKLMLEIEKQTRRMEELTEYSELDRMQQYVTDMRTLQKRIHETDESVAFINKEENLLKWELTEYPDLENLKVNIEPYQKLFVLILKWQRTEKRWMDGAFLDLNGESMETEVDEFFRESYKMFKFFQQKQKKAELEKKKMMRRTIIDDKVEEEKKENPTITMCGTVMQQVKDFKVKEHLE</sequence>
<dbReference type="GeneTree" id="ENSGT00940000154280"/>
<feature type="coiled-coil region" evidence="1">
    <location>
        <begin position="578"/>
        <end position="605"/>
    </location>
</feature>
<protein>
    <recommendedName>
        <fullName evidence="4">Dynein heavy chain 12, axonemal</fullName>
    </recommendedName>
</protein>
<dbReference type="Proteomes" id="UP000694392">
    <property type="component" value="Unplaced"/>
</dbReference>
<evidence type="ECO:0000313" key="3">
    <source>
        <dbReference type="Proteomes" id="UP000694392"/>
    </source>
</evidence>
<dbReference type="AlphaFoldDB" id="A0A8D0GGB1"/>
<dbReference type="InterPro" id="IPR026983">
    <property type="entry name" value="DHC"/>
</dbReference>
<reference evidence="2" key="2">
    <citation type="submission" date="2025-09" db="UniProtKB">
        <authorList>
            <consortium name="Ensembl"/>
        </authorList>
    </citation>
    <scope>IDENTIFICATION</scope>
</reference>
<accession>A0A8D0GGB1</accession>